<evidence type="ECO:0000313" key="7">
    <source>
        <dbReference type="Proteomes" id="UP000050277"/>
    </source>
</evidence>
<evidence type="ECO:0000259" key="5">
    <source>
        <dbReference type="Pfam" id="PF16116"/>
    </source>
</evidence>
<dbReference type="SUPFAM" id="SSF51445">
    <property type="entry name" value="(Trans)glycosidases"/>
    <property type="match status" value="1"/>
</dbReference>
<evidence type="ECO:0000259" key="4">
    <source>
        <dbReference type="Pfam" id="PF02449"/>
    </source>
</evidence>
<reference evidence="6 7" key="1">
    <citation type="submission" date="2015-07" db="EMBL/GenBank/DDBJ databases">
        <title>Whole genome sequence of Herpetosiphon geysericola DSM 7119.</title>
        <authorList>
            <person name="Hemp J."/>
            <person name="Ward L.M."/>
            <person name="Pace L.A."/>
            <person name="Fischer W.W."/>
        </authorList>
    </citation>
    <scope>NUCLEOTIDE SEQUENCE [LARGE SCALE GENOMIC DNA]</scope>
    <source>
        <strain evidence="6 7">DSM 7119</strain>
    </source>
</reference>
<keyword evidence="2" id="KW-0326">Glycosidase</keyword>
<feature type="domain" description="DUF4832" evidence="5">
    <location>
        <begin position="298"/>
        <end position="451"/>
    </location>
</feature>
<dbReference type="InterPro" id="IPR013529">
    <property type="entry name" value="Glyco_hydro_42_N"/>
</dbReference>
<evidence type="ECO:0000256" key="2">
    <source>
        <dbReference type="ARBA" id="ARBA00023295"/>
    </source>
</evidence>
<proteinExistence type="predicted"/>
<keyword evidence="3" id="KW-0812">Transmembrane</keyword>
<evidence type="ECO:0008006" key="8">
    <source>
        <dbReference type="Google" id="ProtNLM"/>
    </source>
</evidence>
<dbReference type="InterPro" id="IPR017853">
    <property type="entry name" value="GH"/>
</dbReference>
<keyword evidence="1" id="KW-0378">Hydrolase</keyword>
<dbReference type="RefSeq" id="WP_054533015.1">
    <property type="nucleotide sequence ID" value="NZ_LGKP01000007.1"/>
</dbReference>
<accession>A0A0P6Z1W5</accession>
<evidence type="ECO:0000313" key="6">
    <source>
        <dbReference type="EMBL" id="KPL91201.1"/>
    </source>
</evidence>
<dbReference type="GO" id="GO:0005975">
    <property type="term" value="P:carbohydrate metabolic process"/>
    <property type="evidence" value="ECO:0007669"/>
    <property type="project" value="InterPro"/>
</dbReference>
<protein>
    <recommendedName>
        <fullName evidence="8">DUF4832 domain-containing protein</fullName>
    </recommendedName>
</protein>
<dbReference type="Pfam" id="PF16116">
    <property type="entry name" value="DUF4832"/>
    <property type="match status" value="1"/>
</dbReference>
<organism evidence="6 7">
    <name type="scientific">Herpetosiphon geysericola</name>
    <dbReference type="NCBI Taxonomy" id="70996"/>
    <lineage>
        <taxon>Bacteria</taxon>
        <taxon>Bacillati</taxon>
        <taxon>Chloroflexota</taxon>
        <taxon>Chloroflexia</taxon>
        <taxon>Herpetosiphonales</taxon>
        <taxon>Herpetosiphonaceae</taxon>
        <taxon>Herpetosiphon</taxon>
    </lineage>
</organism>
<keyword evidence="3" id="KW-0472">Membrane</keyword>
<dbReference type="InterPro" id="IPR032267">
    <property type="entry name" value="DUF4832"/>
</dbReference>
<dbReference type="OrthoDB" id="9761426at2"/>
<name>A0A0P6Z1W5_9CHLR</name>
<feature type="transmembrane region" description="Helical" evidence="3">
    <location>
        <begin position="6"/>
        <end position="23"/>
    </location>
</feature>
<dbReference type="GO" id="GO:0004565">
    <property type="term" value="F:beta-galactosidase activity"/>
    <property type="evidence" value="ECO:0007669"/>
    <property type="project" value="InterPro"/>
</dbReference>
<dbReference type="EMBL" id="LGKP01000007">
    <property type="protein sequence ID" value="KPL91201.1"/>
    <property type="molecule type" value="Genomic_DNA"/>
</dbReference>
<dbReference type="AlphaFoldDB" id="A0A0P6Z1W5"/>
<evidence type="ECO:0000256" key="1">
    <source>
        <dbReference type="ARBA" id="ARBA00022801"/>
    </source>
</evidence>
<evidence type="ECO:0000256" key="3">
    <source>
        <dbReference type="SAM" id="Phobius"/>
    </source>
</evidence>
<gene>
    <name evidence="6" type="ORF">SE18_03410</name>
</gene>
<sequence length="484" mass="55202">MRTVKVLIGLLVVAGLGVVWYVLRPQTSPNWQIFTPTIIPIEQAELANPGRGLYQWRGQTMICPAKLISNRERYDRWTWAALEPSENHYNWQPIHQLLDSAEAQGQRVWLGLGASAGPSSNGPFMPEYLQQAAFGASFEGDWYPNYNHDYVQARLEALLDGFVAEFAGDQRILGVQMRSYGRYGEGYLPWNADKSHVMWANEDTARWLVDSWHTRLSQHFLISIPLSKNPVFYYAMTKQPYWSITRDALGMPEQMQNIDQLIQSEITVDGQAIGPLVAERWKVAPIFSEMIGEYGEHDYSGQFLAAQTQVISYHISYVSNGNFAQPYREGPWDFWRDPVNCPEQASNWTQADIHNFGLAGTLAGYRYAPSSIKLAVRDQQLHLESTWQNAGVAPIYERWPLVWQVRDRAQTVVWQAEASLDLRLVLPSQAYQHSQQFDQFSLPAGEYEVSIVAPAINRYVQPLQLAIEGKQDDGRYRLGTLSIH</sequence>
<dbReference type="STRING" id="70996.SE18_03410"/>
<dbReference type="GO" id="GO:0009341">
    <property type="term" value="C:beta-galactosidase complex"/>
    <property type="evidence" value="ECO:0007669"/>
    <property type="project" value="InterPro"/>
</dbReference>
<feature type="domain" description="Glycoside hydrolase family 42 N-terminal" evidence="4">
    <location>
        <begin position="77"/>
        <end position="136"/>
    </location>
</feature>
<dbReference type="Proteomes" id="UP000050277">
    <property type="component" value="Unassembled WGS sequence"/>
</dbReference>
<keyword evidence="7" id="KW-1185">Reference proteome</keyword>
<comment type="caution">
    <text evidence="6">The sequence shown here is derived from an EMBL/GenBank/DDBJ whole genome shotgun (WGS) entry which is preliminary data.</text>
</comment>
<dbReference type="Pfam" id="PF02449">
    <property type="entry name" value="Glyco_hydro_42"/>
    <property type="match status" value="1"/>
</dbReference>
<dbReference type="Gene3D" id="3.20.20.80">
    <property type="entry name" value="Glycosidases"/>
    <property type="match status" value="1"/>
</dbReference>
<keyword evidence="3" id="KW-1133">Transmembrane helix</keyword>